<evidence type="ECO:0000313" key="2">
    <source>
        <dbReference type="Proteomes" id="UP000241346"/>
    </source>
</evidence>
<evidence type="ECO:0000313" key="1">
    <source>
        <dbReference type="EMBL" id="PSW08841.1"/>
    </source>
</evidence>
<comment type="caution">
    <text evidence="1">The sequence shown here is derived from an EMBL/GenBank/DDBJ whole genome shotgun (WGS) entry which is preliminary data.</text>
</comment>
<protein>
    <submittedName>
        <fullName evidence="1">Uncharacterized protein</fullName>
    </submittedName>
</protein>
<dbReference type="EMBL" id="PYMB01000018">
    <property type="protein sequence ID" value="PSW08841.1"/>
    <property type="molecule type" value="Genomic_DNA"/>
</dbReference>
<proteinExistence type="predicted"/>
<organism evidence="1 2">
    <name type="scientific">Photobacterium rosenbergii</name>
    <dbReference type="NCBI Taxonomy" id="294936"/>
    <lineage>
        <taxon>Bacteria</taxon>
        <taxon>Pseudomonadati</taxon>
        <taxon>Pseudomonadota</taxon>
        <taxon>Gammaproteobacteria</taxon>
        <taxon>Vibrionales</taxon>
        <taxon>Vibrionaceae</taxon>
        <taxon>Photobacterium</taxon>
    </lineage>
</organism>
<reference evidence="1 2" key="1">
    <citation type="submission" date="2018-03" db="EMBL/GenBank/DDBJ databases">
        <title>Whole genome sequencing of Histamine producing bacteria.</title>
        <authorList>
            <person name="Butler K."/>
        </authorList>
    </citation>
    <scope>NUCLEOTIDE SEQUENCE [LARGE SCALE GENOMIC DNA]</scope>
    <source>
        <strain evidence="1 2">DSM 19138</strain>
    </source>
</reference>
<name>A0A2T3N7B6_9GAMM</name>
<dbReference type="Proteomes" id="UP000241346">
    <property type="component" value="Unassembled WGS sequence"/>
</dbReference>
<accession>A0A2T3N7B6</accession>
<sequence>MIGKVGVFSHQAESFLFLLLVEFRQTINWIWVEKRTVKRWGFLNVLPVFAGFSGGQAKK</sequence>
<dbReference type="AlphaFoldDB" id="A0A2T3N7B6"/>
<gene>
    <name evidence="1" type="ORF">C9J01_22355</name>
</gene>